<dbReference type="PRINTS" id="PR01488">
    <property type="entry name" value="RTXTOXINA"/>
</dbReference>
<dbReference type="Proteomes" id="UP000523601">
    <property type="component" value="Unassembled WGS sequence"/>
</dbReference>
<gene>
    <name evidence="10" type="ORF">HJ526_13075</name>
</gene>
<accession>A0ABX2PFY5</accession>
<evidence type="ECO:0000256" key="1">
    <source>
        <dbReference type="ARBA" id="ARBA00004370"/>
    </source>
</evidence>
<reference evidence="10 11" key="1">
    <citation type="submission" date="2020-04" db="EMBL/GenBank/DDBJ databases">
        <title>Donghicola sp., a member of the Rhodobacteraceae family isolated from mangrove forest in Thailand.</title>
        <authorList>
            <person name="Charoenyingcharoen P."/>
            <person name="Yukphan P."/>
        </authorList>
    </citation>
    <scope>NUCLEOTIDE SEQUENCE [LARGE SCALE GENOMIC DNA]</scope>
    <source>
        <strain evidence="10 11">C2-DW-16</strain>
    </source>
</reference>
<name>A0ABX2PFY5_9RHOB</name>
<evidence type="ECO:0000313" key="10">
    <source>
        <dbReference type="EMBL" id="NVO28359.1"/>
    </source>
</evidence>
<comment type="subcellular location">
    <subcellularLocation>
        <location evidence="1">Membrane</location>
    </subcellularLocation>
</comment>
<evidence type="ECO:0000259" key="9">
    <source>
        <dbReference type="SMART" id="SM00237"/>
    </source>
</evidence>
<dbReference type="InterPro" id="IPR011049">
    <property type="entry name" value="Serralysin-like_metalloprot_C"/>
</dbReference>
<evidence type="ECO:0000256" key="5">
    <source>
        <dbReference type="ARBA" id="ARBA00022837"/>
    </source>
</evidence>
<dbReference type="Gene3D" id="2.150.10.10">
    <property type="entry name" value="Serralysin-like metalloprotease, C-terminal"/>
    <property type="match status" value="2"/>
</dbReference>
<keyword evidence="6" id="KW-0843">Virulence</keyword>
<dbReference type="PRINTS" id="PR00313">
    <property type="entry name" value="CABNDNGRPT"/>
</dbReference>
<proteinExistence type="predicted"/>
<protein>
    <recommendedName>
        <fullName evidence="9">Calx-beta domain-containing protein</fullName>
    </recommendedName>
</protein>
<evidence type="ECO:0000313" key="11">
    <source>
        <dbReference type="Proteomes" id="UP000523601"/>
    </source>
</evidence>
<feature type="region of interest" description="Disordered" evidence="8">
    <location>
        <begin position="737"/>
        <end position="758"/>
    </location>
</feature>
<evidence type="ECO:0000256" key="7">
    <source>
        <dbReference type="ARBA" id="ARBA00023136"/>
    </source>
</evidence>
<dbReference type="InterPro" id="IPR018511">
    <property type="entry name" value="Hemolysin-typ_Ca-bd_CS"/>
</dbReference>
<feature type="domain" description="Calx-beta" evidence="9">
    <location>
        <begin position="110"/>
        <end position="213"/>
    </location>
</feature>
<dbReference type="RefSeq" id="WP_176855046.1">
    <property type="nucleotide sequence ID" value="NZ_JABCJD010000006.1"/>
</dbReference>
<dbReference type="InterPro" id="IPR001343">
    <property type="entry name" value="Hemolysn_Ca-bd"/>
</dbReference>
<dbReference type="PANTHER" id="PTHR46682">
    <property type="entry name" value="ADHESION G-PROTEIN COUPLED RECEPTOR V1"/>
    <property type="match status" value="1"/>
</dbReference>
<dbReference type="PANTHER" id="PTHR46682:SF1">
    <property type="entry name" value="ADHESION G-PROTEIN COUPLED RECEPTOR V1"/>
    <property type="match status" value="1"/>
</dbReference>
<comment type="caution">
    <text evidence="10">The sequence shown here is derived from an EMBL/GenBank/DDBJ whole genome shotgun (WGS) entry which is preliminary data.</text>
</comment>
<evidence type="ECO:0000256" key="6">
    <source>
        <dbReference type="ARBA" id="ARBA00023026"/>
    </source>
</evidence>
<sequence>MPLISCSYGVADESDRIVFTVSLSEPATDAVTVEYIALPNGSAEAADLTYGFSGGYNTGTVTFAAGETIAYISISTRHDYTDERDESVTLQLYNPSANASFTDDALVLRSTGVILDDDGVGSDMDLFVSDPVIVEDDKGTKKAVFEILLSEPASSALTVDYTTKDGSATAGKDYIATSGSVKFAVGQQVAHVSVEVKGDKIAEANEFFDLVVTPRKDATIGTDGLVGTATILDDDTSKLPEISVSNGFVGESSNYDVIFTVTLSKAATDAVTVQYQALPNGSAIDSDMYAFSSYYNSGTVTFKAGETTAYILISTRYDYSDERDESFTLQLYNTSENAVLAGGTNVLRATGVIEDNDGEGSDAELFLSDPVLVEGNKGSQIAIFEILLSEPASKSFKVDYTTKDGSAVAGEDYVATSGTIKFEAGQQVAYVSVDVKNDQTSEATEFFDLVVTPSKTVSLGTAGLVGTATIQDNDSGRKGPVISVSDGVAVEGNQMIFTVSLSKPATDAVTVEYKALSSGSADDNDLSYSFASGYNAGTVTFNAGETTAYIKVSTRYDYLDERDESFTLQLYNASEGVGLAGGVSTLRATGVILDDDGVGTNTMLVGSPDPIFEGAERSQLVAIDVHLSQPLANAQTFSVSATGLGAKLGKDFKLETKSITFEPGETDAVVWVKTFRDKAVEANETFTLDFTTKGTSYVNGTIPSITVTIVDGPGYIPDPTKKADKIIGSNQSETLRGLAGNDTISGSGGDDTIKGDNGNDLLEGDSGDDMIFGGKGADKGNGGIGADYIDGGTGNDILTGGAHPDDFAFDIARGGKDKITDFAGNDTLIFYRRGQEMTKEKAQAFVNEYATETKNGVLFDFGKGNTLLIEDADDSADLVGAISFSYDL</sequence>
<evidence type="ECO:0000256" key="2">
    <source>
        <dbReference type="ARBA" id="ARBA00022656"/>
    </source>
</evidence>
<dbReference type="EMBL" id="JABCJD010000006">
    <property type="protein sequence ID" value="NVO28359.1"/>
    <property type="molecule type" value="Genomic_DNA"/>
</dbReference>
<keyword evidence="2" id="KW-0800">Toxin</keyword>
<organism evidence="10 11">
    <name type="scientific">Donghicola mangrovi</name>
    <dbReference type="NCBI Taxonomy" id="2729614"/>
    <lineage>
        <taxon>Bacteria</taxon>
        <taxon>Pseudomonadati</taxon>
        <taxon>Pseudomonadota</taxon>
        <taxon>Alphaproteobacteria</taxon>
        <taxon>Rhodobacterales</taxon>
        <taxon>Roseobacteraceae</taxon>
        <taxon>Donghicola</taxon>
    </lineage>
</organism>
<dbReference type="InterPro" id="IPR003644">
    <property type="entry name" value="Calx_beta"/>
</dbReference>
<dbReference type="Pfam" id="PF03160">
    <property type="entry name" value="Calx-beta"/>
    <property type="match status" value="6"/>
</dbReference>
<keyword evidence="3" id="KW-0732">Signal</keyword>
<keyword evidence="11" id="KW-1185">Reference proteome</keyword>
<feature type="domain" description="Calx-beta" evidence="9">
    <location>
        <begin position="466"/>
        <end position="571"/>
    </location>
</feature>
<dbReference type="InterPro" id="IPR038081">
    <property type="entry name" value="CalX-like_sf"/>
</dbReference>
<keyword evidence="5" id="KW-0106">Calcium</keyword>
<dbReference type="InterPro" id="IPR026919">
    <property type="entry name" value="ADGRV1"/>
</dbReference>
<keyword evidence="7" id="KW-0472">Membrane</keyword>
<dbReference type="InterPro" id="IPR003995">
    <property type="entry name" value="RTX_toxin_determinant-A"/>
</dbReference>
<feature type="domain" description="Calx-beta" evidence="9">
    <location>
        <begin position="349"/>
        <end position="452"/>
    </location>
</feature>
<keyword evidence="4" id="KW-0677">Repeat</keyword>
<evidence type="ECO:0000256" key="3">
    <source>
        <dbReference type="ARBA" id="ARBA00022729"/>
    </source>
</evidence>
<dbReference type="SUPFAM" id="SSF141072">
    <property type="entry name" value="CalX-like"/>
    <property type="match status" value="6"/>
</dbReference>
<dbReference type="SUPFAM" id="SSF51120">
    <property type="entry name" value="beta-Roll"/>
    <property type="match status" value="1"/>
</dbReference>
<evidence type="ECO:0000256" key="4">
    <source>
        <dbReference type="ARBA" id="ARBA00022737"/>
    </source>
</evidence>
<dbReference type="Pfam" id="PF00353">
    <property type="entry name" value="HemolysinCabind"/>
    <property type="match status" value="2"/>
</dbReference>
<evidence type="ECO:0000256" key="8">
    <source>
        <dbReference type="SAM" id="MobiDB-lite"/>
    </source>
</evidence>
<dbReference type="SMART" id="SM00237">
    <property type="entry name" value="Calx_beta"/>
    <property type="match status" value="3"/>
</dbReference>
<dbReference type="PROSITE" id="PS00330">
    <property type="entry name" value="HEMOLYSIN_CALCIUM"/>
    <property type="match status" value="1"/>
</dbReference>
<dbReference type="Gene3D" id="2.60.40.2030">
    <property type="match status" value="6"/>
</dbReference>